<evidence type="ECO:0000313" key="3">
    <source>
        <dbReference type="Proteomes" id="UP000198510"/>
    </source>
</evidence>
<evidence type="ECO:0000256" key="1">
    <source>
        <dbReference type="SAM" id="Phobius"/>
    </source>
</evidence>
<keyword evidence="1" id="KW-0472">Membrane</keyword>
<dbReference type="AlphaFoldDB" id="A0A1G9LPU4"/>
<dbReference type="RefSeq" id="WP_089684429.1">
    <property type="nucleotide sequence ID" value="NZ_FNFO01000007.1"/>
</dbReference>
<dbReference type="STRING" id="1075417.SAMN05421823_107123"/>
<reference evidence="2 3" key="1">
    <citation type="submission" date="2016-10" db="EMBL/GenBank/DDBJ databases">
        <authorList>
            <person name="de Groot N.N."/>
        </authorList>
    </citation>
    <scope>NUCLEOTIDE SEQUENCE [LARGE SCALE GENOMIC DNA]</scope>
    <source>
        <strain evidence="2 3">DSM 25186</strain>
    </source>
</reference>
<feature type="transmembrane region" description="Helical" evidence="1">
    <location>
        <begin position="12"/>
        <end position="34"/>
    </location>
</feature>
<dbReference type="OrthoDB" id="1036975at2"/>
<organism evidence="2 3">
    <name type="scientific">Catalinimonas alkaloidigena</name>
    <dbReference type="NCBI Taxonomy" id="1075417"/>
    <lineage>
        <taxon>Bacteria</taxon>
        <taxon>Pseudomonadati</taxon>
        <taxon>Bacteroidota</taxon>
        <taxon>Cytophagia</taxon>
        <taxon>Cytophagales</taxon>
        <taxon>Catalimonadaceae</taxon>
        <taxon>Catalinimonas</taxon>
    </lineage>
</organism>
<keyword evidence="3" id="KW-1185">Reference proteome</keyword>
<name>A0A1G9LPU4_9BACT</name>
<keyword evidence="1" id="KW-0812">Transmembrane</keyword>
<dbReference type="EMBL" id="FNFO01000007">
    <property type="protein sequence ID" value="SDL63827.1"/>
    <property type="molecule type" value="Genomic_DNA"/>
</dbReference>
<dbReference type="Gene3D" id="3.30.1330.60">
    <property type="entry name" value="OmpA-like domain"/>
    <property type="match status" value="1"/>
</dbReference>
<dbReference type="Proteomes" id="UP000198510">
    <property type="component" value="Unassembled WGS sequence"/>
</dbReference>
<evidence type="ECO:0000313" key="2">
    <source>
        <dbReference type="EMBL" id="SDL63827.1"/>
    </source>
</evidence>
<dbReference type="InterPro" id="IPR036737">
    <property type="entry name" value="OmpA-like_sf"/>
</dbReference>
<accession>A0A1G9LPU4</accession>
<gene>
    <name evidence="2" type="ORF">SAMN05421823_107123</name>
</gene>
<protein>
    <submittedName>
        <fullName evidence="2">OmpA family protein</fullName>
    </submittedName>
</protein>
<proteinExistence type="predicted"/>
<keyword evidence="1" id="KW-1133">Transmembrane helix</keyword>
<sequence>MQPSKDFFWPSYVDLMTALFVVMLSLFVLSFKLFKDREGELLVMAQQYQKLQEIERSLQGLEGEYFVYDEDNKRHELKVPVQFASWESTIDARYHEPLRQAGLRLKNLIKNIRNDENVNYLIIIEGMAARDRDDAALNRDPDFIQRTYDLSYQRALALRNLWRQQGITFEEGNLEVIIAGSGVFGTGRYTGAQEGQNKRFLIQIIPKIGELEN</sequence>